<evidence type="ECO:0000259" key="2">
    <source>
        <dbReference type="PROSITE" id="PS50235"/>
    </source>
</evidence>
<dbReference type="OMA" id="NANALCW"/>
<dbReference type="PANTHER" id="PTHR15294">
    <property type="entry name" value="RETINOVIN-RELATED"/>
    <property type="match status" value="1"/>
</dbReference>
<dbReference type="AlphaFoldDB" id="A0A401NJA9"/>
<feature type="region of interest" description="Disordered" evidence="1">
    <location>
        <begin position="764"/>
        <end position="783"/>
    </location>
</feature>
<evidence type="ECO:0000256" key="1">
    <source>
        <dbReference type="SAM" id="MobiDB-lite"/>
    </source>
</evidence>
<accession>A0A401NJA9</accession>
<dbReference type="InterPro" id="IPR033505">
    <property type="entry name" value="USPL1"/>
</dbReference>
<keyword evidence="4" id="KW-1185">Reference proteome</keyword>
<evidence type="ECO:0000313" key="4">
    <source>
        <dbReference type="Proteomes" id="UP000288216"/>
    </source>
</evidence>
<dbReference type="Proteomes" id="UP000288216">
    <property type="component" value="Unassembled WGS sequence"/>
</dbReference>
<evidence type="ECO:0000313" key="3">
    <source>
        <dbReference type="EMBL" id="GCB60964.1"/>
    </source>
</evidence>
<name>A0A401NJA9_SCYTO</name>
<protein>
    <recommendedName>
        <fullName evidence="2">USP domain-containing protein</fullName>
    </recommendedName>
</protein>
<sequence>MVKVSLCLSMADKQKTKTGLPLSGPDTDINVSSIHTVGYLGKLSGNPSPSLREYCPTCAAKGEKKALRRYSISLKESVLLCENPQCVFPLGCKPLSEILISPTLPRPSVVKSTCGSDSLIPLCKQNVKRQKTSNCNNKDIWNGSSDAPKDAAFQPFGTSLNRIDSIVPCSENGSNHKSVNSSERNGMVVPDKPILVVPSQLCGKRKEPPTEFDQARLEVPHEVEQFYLQWKNMSALCWLDCILTTLVHLKVIREVVPNLGTEMESPVKKLCTEYDQACTLVSNCQIHSKGNGLWKIPHKTLTEIELVLNNVRESLFQLLQPKLKCELGMPDSPVFAFPQLLRQDPYVEKLFMQSYVWSFECMKCGYKNDERCMKTLTTFTKIISDWHPLNAIHKSPCNKCRDKDQRRKMILDRVSSLYMLHFVDGLPNADLDIYRFDFQGYSYRICTIIQYLQSPKHFVTWIQNSDGSWLECDDLKGFSSCRRSTLKVSPHEVHIVVWEKSDLENTTQSRNTVPFCNSSSATCISPSTFKSNATSFVSQLLCEASLNSPVPLSAVEKPTFSTFAEIAAPDINASKENEQETCNSNLLPALEELADDAVITLNLVEIKVDSEGNAINNTQFIPSAEQCDLQRQLETLPLQNSSLATPMAVHHNVSVQPSTVQPCTEEQYCNEICQQMDQTTVIKPDVSQKYILQSEVPSWPPRASRPHATGVKPVLQKDTIVKKLTMSPPACPIQEIETTSVGSETFIQSCRKTQKKSPIKIPASPILKTSPVNGSSADISRPPATNKSFAGGWTRNLLNRHLSTLASNEPRILPRNEVKDVPKGNISLKTTDPKHPIKDHFDGFKTKYLSKHTQRDKKIPISQDSNSPNVACIQNTNHLPQDFGNMKENCKVLSKTMPSDVHAITKAFISNSSIYDHPTMYETGASNMKKPISGSSPVKAEVDHVNSKAHGLRLKLLKKLQVKKDQLASLDQLMKTKQDGEFATEYVNTSSFEEQLNVPNSNGSTLYDDVLNELWRELGVEENKSVCITGSSTSLNSSQSHDELLAELFIPATATASRCMQNVEFRLSGMLADGVANCKLSDGCTMDPRTANGDQTSPISTVQVQHHAYKCDSVSVADSCASIYESPTKEEMLVDLLSTSTLNSLAGDHEDELPNFDENLFENC</sequence>
<dbReference type="InterPro" id="IPR028889">
    <property type="entry name" value="USP"/>
</dbReference>
<comment type="caution">
    <text evidence="3">The sequence shown here is derived from an EMBL/GenBank/DDBJ whole genome shotgun (WGS) entry which is preliminary data.</text>
</comment>
<dbReference type="PROSITE" id="PS50235">
    <property type="entry name" value="USP_3"/>
    <property type="match status" value="1"/>
</dbReference>
<gene>
    <name evidence="3" type="ORF">scyTo_0011221</name>
</gene>
<dbReference type="InterPro" id="IPR029388">
    <property type="entry name" value="DUF4650"/>
</dbReference>
<dbReference type="GO" id="GO:0016926">
    <property type="term" value="P:protein desumoylation"/>
    <property type="evidence" value="ECO:0007669"/>
    <property type="project" value="TreeGrafter"/>
</dbReference>
<reference evidence="3 4" key="1">
    <citation type="journal article" date="2018" name="Nat. Ecol. Evol.">
        <title>Shark genomes provide insights into elasmobranch evolution and the origin of vertebrates.</title>
        <authorList>
            <person name="Hara Y"/>
            <person name="Yamaguchi K"/>
            <person name="Onimaru K"/>
            <person name="Kadota M"/>
            <person name="Koyanagi M"/>
            <person name="Keeley SD"/>
            <person name="Tatsumi K"/>
            <person name="Tanaka K"/>
            <person name="Motone F"/>
            <person name="Kageyama Y"/>
            <person name="Nozu R"/>
            <person name="Adachi N"/>
            <person name="Nishimura O"/>
            <person name="Nakagawa R"/>
            <person name="Tanegashima C"/>
            <person name="Kiyatake I"/>
            <person name="Matsumoto R"/>
            <person name="Murakumo K"/>
            <person name="Nishida K"/>
            <person name="Terakita A"/>
            <person name="Kuratani S"/>
            <person name="Sato K"/>
            <person name="Hyodo S Kuraku.S."/>
        </authorList>
    </citation>
    <scope>NUCLEOTIDE SEQUENCE [LARGE SCALE GENOMIC DNA]</scope>
</reference>
<dbReference type="InterPro" id="IPR028890">
    <property type="entry name" value="Peptidase_C98"/>
</dbReference>
<dbReference type="Pfam" id="PF15499">
    <property type="entry name" value="Peptidase_C98"/>
    <property type="match status" value="1"/>
</dbReference>
<organism evidence="3 4">
    <name type="scientific">Scyliorhinus torazame</name>
    <name type="common">Cloudy catshark</name>
    <name type="synonym">Catulus torazame</name>
    <dbReference type="NCBI Taxonomy" id="75743"/>
    <lineage>
        <taxon>Eukaryota</taxon>
        <taxon>Metazoa</taxon>
        <taxon>Chordata</taxon>
        <taxon>Craniata</taxon>
        <taxon>Vertebrata</taxon>
        <taxon>Chondrichthyes</taxon>
        <taxon>Elasmobranchii</taxon>
        <taxon>Galeomorphii</taxon>
        <taxon>Galeoidea</taxon>
        <taxon>Carcharhiniformes</taxon>
        <taxon>Scyliorhinidae</taxon>
        <taxon>Scyliorhinus</taxon>
    </lineage>
</organism>
<dbReference type="OrthoDB" id="6160353at2759"/>
<dbReference type="Pfam" id="PF15509">
    <property type="entry name" value="DUF4650"/>
    <property type="match status" value="1"/>
</dbReference>
<dbReference type="GO" id="GO:0030576">
    <property type="term" value="P:Cajal body organization"/>
    <property type="evidence" value="ECO:0007669"/>
    <property type="project" value="InterPro"/>
</dbReference>
<dbReference type="PANTHER" id="PTHR15294:SF3">
    <property type="entry name" value="SUMO-SPECIFIC ISOPEPTIDASE USPL1"/>
    <property type="match status" value="1"/>
</dbReference>
<feature type="compositionally biased region" description="Polar residues" evidence="1">
    <location>
        <begin position="770"/>
        <end position="783"/>
    </location>
</feature>
<feature type="domain" description="USP" evidence="2">
    <location>
        <begin position="228"/>
        <end position="501"/>
    </location>
</feature>
<dbReference type="EMBL" id="BFAA01005032">
    <property type="protein sequence ID" value="GCB60964.1"/>
    <property type="molecule type" value="Genomic_DNA"/>
</dbReference>
<dbReference type="GO" id="GO:0032183">
    <property type="term" value="F:SUMO binding"/>
    <property type="evidence" value="ECO:0007669"/>
    <property type="project" value="InterPro"/>
</dbReference>
<dbReference type="GO" id="GO:0015030">
    <property type="term" value="C:Cajal body"/>
    <property type="evidence" value="ECO:0007669"/>
    <property type="project" value="TreeGrafter"/>
</dbReference>
<proteinExistence type="predicted"/>
<dbReference type="STRING" id="75743.A0A401NJA9"/>